<dbReference type="Pfam" id="PF13715">
    <property type="entry name" value="CarbopepD_reg_2"/>
    <property type="match status" value="1"/>
</dbReference>
<evidence type="ECO:0000256" key="4">
    <source>
        <dbReference type="ARBA" id="ARBA00022692"/>
    </source>
</evidence>
<dbReference type="SUPFAM" id="SSF56935">
    <property type="entry name" value="Porins"/>
    <property type="match status" value="1"/>
</dbReference>
<protein>
    <recommendedName>
        <fullName evidence="9">TonB-dependent receptor plug domain-containing protein</fullName>
    </recommendedName>
</protein>
<evidence type="ECO:0000256" key="3">
    <source>
        <dbReference type="ARBA" id="ARBA00022452"/>
    </source>
</evidence>
<evidence type="ECO:0000313" key="11">
    <source>
        <dbReference type="Proteomes" id="UP000680038"/>
    </source>
</evidence>
<dbReference type="NCBIfam" id="TIGR04057">
    <property type="entry name" value="SusC_RagA_signa"/>
    <property type="match status" value="1"/>
</dbReference>
<dbReference type="InterPro" id="IPR037066">
    <property type="entry name" value="Plug_dom_sf"/>
</dbReference>
<evidence type="ECO:0000256" key="5">
    <source>
        <dbReference type="ARBA" id="ARBA00023136"/>
    </source>
</evidence>
<keyword evidence="4 7" id="KW-0812">Transmembrane</keyword>
<feature type="chain" id="PRO_5037148587" description="TonB-dependent receptor plug domain-containing protein" evidence="8">
    <location>
        <begin position="21"/>
        <end position="1125"/>
    </location>
</feature>
<evidence type="ECO:0000256" key="7">
    <source>
        <dbReference type="PROSITE-ProRule" id="PRU01360"/>
    </source>
</evidence>
<comment type="similarity">
    <text evidence="7">Belongs to the TonB-dependent receptor family.</text>
</comment>
<evidence type="ECO:0000259" key="9">
    <source>
        <dbReference type="Pfam" id="PF07715"/>
    </source>
</evidence>
<comment type="caution">
    <text evidence="10">The sequence shown here is derived from an EMBL/GenBank/DDBJ whole genome shotgun (WGS) entry which is preliminary data.</text>
</comment>
<proteinExistence type="inferred from homology"/>
<evidence type="ECO:0000313" key="10">
    <source>
        <dbReference type="EMBL" id="CAG5000360.1"/>
    </source>
</evidence>
<dbReference type="Gene3D" id="2.60.40.1120">
    <property type="entry name" value="Carboxypeptidase-like, regulatory domain"/>
    <property type="match status" value="1"/>
</dbReference>
<comment type="subcellular location">
    <subcellularLocation>
        <location evidence="1 7">Cell outer membrane</location>
        <topology evidence="1 7">Multi-pass membrane protein</topology>
    </subcellularLocation>
</comment>
<keyword evidence="11" id="KW-1185">Reference proteome</keyword>
<dbReference type="PROSITE" id="PS52016">
    <property type="entry name" value="TONB_DEPENDENT_REC_3"/>
    <property type="match status" value="1"/>
</dbReference>
<evidence type="ECO:0000256" key="8">
    <source>
        <dbReference type="SAM" id="SignalP"/>
    </source>
</evidence>
<sequence>MRNFLLKLTVFLMVSASAVAQNVTGKITSSADGKPLPGVSVLVKGSTTGTTTDASGQFKIIAPAGSSLIASFIGFKSKEVPVDNKTVLDISLEEDATALGEVVVTALGIKQDKRSIGYAVQQVKGADVTVAAPADLAQGLMGKVAGLNISTGNGIGNASSKIVIRGNNSLTGNNQPLIVIDGAIVDNTPLAQSNISGQDNVQDWGNYLSYVNMDNVESVSVLKGPSAAALYGARGANGVLLITSKKGMVQKGIGINYNFSTNFSNVFRFMDVQNEYGGGFAAGLWSANPQLPKTSTGESYLPTLYGGSSYGNGGTGIGGVHGTIPGGFNTWDIFSWFGASASWGPKLDGQMVRWWDGQMRPYSPQPDNRKAYYREGNETTHSVSFSSGNEFGTLRLALSRTDGKAVVPNTGNNNTNLSLGSSIQISKALTADVNIGYNQSYRLNAPEIGNNNSWSKFSIYGMSREYKPLEEQYYKNPDGSKRDFGSTYPHQEYGKDLYWRFYEMNSRLNRDELLSTIKLNAEITPWLNAFVRTSANLIASKFETINNTTNPDKVSGGMYQKDLDKSKIFNTDVMVTAHKDNFLLDGFNVSASAMFNAYSNKATGMSGKNSGKFLVPGIYSLNNIITADRQYVPGDINNANDYRYYTRERRYEVESQSVLGILNLSYKNYLFLEMTGRNDVNSTLTPDKNSTFYPSASLGFVFTDAFDMGKVSNVLSYGKLRLAYGRSANASDPYKLGLTYDVGSFGGQPTNSIPTTLSPQELGFQTSSSIEVGTNLSFLKDRLNLDLTYYNIKSVDQILSADLAPSSGANVVTFNSGELRNRGFEFIINASIIKTNNFGWNVTLNGAKNDNMVISLAPGVRELRIADVFGNLGAFMKVTPGEKYGTIYGTDFVRDASGRKLLYNVKDAAGNVYGTKYQVSNEPVAIGNAAPKLTGGIGNNFRYKNFSLSALVDFKLGGDIYSIDHSTAMGSGIAPETVVERNGGGLPYTFPDGTTANVGVIMEGYNTDDERVNDRVVNPIYKYAGAYAGWTHLNVPRSLSVFENSWAKLREFSLSYRVPEGILARTKIFQNLTVSVIGRNMFYLYSSLPIHLNPEAINGVGNGQGLQWSGMPSIRSYGFSLKAQF</sequence>
<feature type="signal peptide" evidence="8">
    <location>
        <begin position="1"/>
        <end position="20"/>
    </location>
</feature>
<dbReference type="NCBIfam" id="TIGR04056">
    <property type="entry name" value="OMP_RagA_SusC"/>
    <property type="match status" value="1"/>
</dbReference>
<dbReference type="AlphaFoldDB" id="A0A916N5X3"/>
<dbReference type="SUPFAM" id="SSF49464">
    <property type="entry name" value="Carboxypeptidase regulatory domain-like"/>
    <property type="match status" value="1"/>
</dbReference>
<dbReference type="EMBL" id="CAJRAF010000002">
    <property type="protein sequence ID" value="CAG5000360.1"/>
    <property type="molecule type" value="Genomic_DNA"/>
</dbReference>
<dbReference type="GO" id="GO:0009279">
    <property type="term" value="C:cell outer membrane"/>
    <property type="evidence" value="ECO:0007669"/>
    <property type="project" value="UniProtKB-SubCell"/>
</dbReference>
<dbReference type="InterPro" id="IPR012910">
    <property type="entry name" value="Plug_dom"/>
</dbReference>
<dbReference type="Proteomes" id="UP000680038">
    <property type="component" value="Unassembled WGS sequence"/>
</dbReference>
<dbReference type="InterPro" id="IPR008969">
    <property type="entry name" value="CarboxyPept-like_regulatory"/>
</dbReference>
<keyword evidence="8" id="KW-0732">Signal</keyword>
<keyword evidence="2 7" id="KW-0813">Transport</keyword>
<feature type="domain" description="TonB-dependent receptor plug" evidence="9">
    <location>
        <begin position="113"/>
        <end position="239"/>
    </location>
</feature>
<dbReference type="Gene3D" id="2.40.170.20">
    <property type="entry name" value="TonB-dependent receptor, beta-barrel domain"/>
    <property type="match status" value="1"/>
</dbReference>
<keyword evidence="5 7" id="KW-0472">Membrane</keyword>
<dbReference type="InterPro" id="IPR023997">
    <property type="entry name" value="TonB-dep_OMP_SusC/RagA_CS"/>
</dbReference>
<dbReference type="Gene3D" id="2.170.130.10">
    <property type="entry name" value="TonB-dependent receptor, plug domain"/>
    <property type="match status" value="1"/>
</dbReference>
<evidence type="ECO:0000256" key="6">
    <source>
        <dbReference type="ARBA" id="ARBA00023237"/>
    </source>
</evidence>
<gene>
    <name evidence="10" type="ORF">DYBT9275_02447</name>
</gene>
<keyword evidence="3 7" id="KW-1134">Transmembrane beta strand</keyword>
<reference evidence="10" key="1">
    <citation type="submission" date="2021-04" db="EMBL/GenBank/DDBJ databases">
        <authorList>
            <person name="Rodrigo-Torres L."/>
            <person name="Arahal R. D."/>
            <person name="Lucena T."/>
        </authorList>
    </citation>
    <scope>NUCLEOTIDE SEQUENCE</scope>
    <source>
        <strain evidence="10">CECT 9275</strain>
    </source>
</reference>
<dbReference type="InterPro" id="IPR039426">
    <property type="entry name" value="TonB-dep_rcpt-like"/>
</dbReference>
<name>A0A916N5X3_9BACT</name>
<dbReference type="RefSeq" id="WP_215239082.1">
    <property type="nucleotide sequence ID" value="NZ_CAJRAF010000002.1"/>
</dbReference>
<evidence type="ECO:0000256" key="1">
    <source>
        <dbReference type="ARBA" id="ARBA00004571"/>
    </source>
</evidence>
<accession>A0A916N5X3</accession>
<evidence type="ECO:0000256" key="2">
    <source>
        <dbReference type="ARBA" id="ARBA00022448"/>
    </source>
</evidence>
<dbReference type="Pfam" id="PF07715">
    <property type="entry name" value="Plug"/>
    <property type="match status" value="1"/>
</dbReference>
<keyword evidence="6 7" id="KW-0998">Cell outer membrane</keyword>
<dbReference type="InterPro" id="IPR023996">
    <property type="entry name" value="TonB-dep_OMP_SusC/RagA"/>
</dbReference>
<dbReference type="InterPro" id="IPR036942">
    <property type="entry name" value="Beta-barrel_TonB_sf"/>
</dbReference>
<organism evidence="10 11">
    <name type="scientific">Dyadobacter helix</name>
    <dbReference type="NCBI Taxonomy" id="2822344"/>
    <lineage>
        <taxon>Bacteria</taxon>
        <taxon>Pseudomonadati</taxon>
        <taxon>Bacteroidota</taxon>
        <taxon>Cytophagia</taxon>
        <taxon>Cytophagales</taxon>
        <taxon>Spirosomataceae</taxon>
        <taxon>Dyadobacter</taxon>
    </lineage>
</organism>